<organism evidence="1 2">
    <name type="scientific">Rhizobium soli</name>
    <dbReference type="NCBI Taxonomy" id="424798"/>
    <lineage>
        <taxon>Bacteria</taxon>
        <taxon>Pseudomonadati</taxon>
        <taxon>Pseudomonadota</taxon>
        <taxon>Alphaproteobacteria</taxon>
        <taxon>Hyphomicrobiales</taxon>
        <taxon>Rhizobiaceae</taxon>
        <taxon>Rhizobium/Agrobacterium group</taxon>
        <taxon>Rhizobium</taxon>
    </lineage>
</organism>
<keyword evidence="2" id="KW-1185">Reference proteome</keyword>
<name>A0A7X0JPM7_9HYPH</name>
<protein>
    <submittedName>
        <fullName evidence="1">Uncharacterized protein</fullName>
    </submittedName>
</protein>
<evidence type="ECO:0000313" key="2">
    <source>
        <dbReference type="Proteomes" id="UP000585437"/>
    </source>
</evidence>
<proteinExistence type="predicted"/>
<gene>
    <name evidence="1" type="ORF">F4695_004003</name>
</gene>
<dbReference type="AlphaFoldDB" id="A0A7X0JPM7"/>
<comment type="caution">
    <text evidence="1">The sequence shown here is derived from an EMBL/GenBank/DDBJ whole genome shotgun (WGS) entry which is preliminary data.</text>
</comment>
<dbReference type="EMBL" id="JACHBU010000009">
    <property type="protein sequence ID" value="MBB6510612.1"/>
    <property type="molecule type" value="Genomic_DNA"/>
</dbReference>
<accession>A0A7X0JPM7</accession>
<evidence type="ECO:0000313" key="1">
    <source>
        <dbReference type="EMBL" id="MBB6510612.1"/>
    </source>
</evidence>
<reference evidence="1 2" key="1">
    <citation type="submission" date="2020-08" db="EMBL/GenBank/DDBJ databases">
        <title>The Agave Microbiome: Exploring the role of microbial communities in plant adaptations to desert environments.</title>
        <authorList>
            <person name="Partida-Martinez L.P."/>
        </authorList>
    </citation>
    <scope>NUCLEOTIDE SEQUENCE [LARGE SCALE GENOMIC DNA]</scope>
    <source>
        <strain evidence="1 2">AS3.12</strain>
    </source>
</reference>
<dbReference type="Proteomes" id="UP000585437">
    <property type="component" value="Unassembled WGS sequence"/>
</dbReference>
<sequence>MAALAAMSQLTPIVAFATSLYDPILVSVPACAGALTVYKSG</sequence>